<comment type="caution">
    <text evidence="2">The sequence shown here is derived from an EMBL/GenBank/DDBJ whole genome shotgun (WGS) entry which is preliminary data.</text>
</comment>
<keyword evidence="1" id="KW-1133">Transmembrane helix</keyword>
<gene>
    <name evidence="2" type="ORF">RLOC_00005762</name>
</gene>
<reference evidence="2 3" key="1">
    <citation type="submission" date="2017-05" db="EMBL/GenBank/DDBJ databases">
        <title>Genome of assembly of the Bengalese finch, Lonchura striata domestica.</title>
        <authorList>
            <person name="Colquitt B.M."/>
            <person name="Brainard M.S."/>
        </authorList>
    </citation>
    <scope>NUCLEOTIDE SEQUENCE [LARGE SCALE GENOMIC DNA]</scope>
    <source>
        <strain evidence="2">White83orange57</strain>
    </source>
</reference>
<feature type="transmembrane region" description="Helical" evidence="1">
    <location>
        <begin position="57"/>
        <end position="76"/>
    </location>
</feature>
<name>A0A218V6G8_9PASE</name>
<sequence length="108" mass="12321">MLAVDKNIWKFLPSFYPVFPGSTCVVCGLALRIIAYSHLLEYLSMHLLEMEPLLYPAGRYFLFSQSFSSAATLLSIRSQLTAKRRRVCQREVRSCQGFLGNEVYSLFG</sequence>
<evidence type="ECO:0000256" key="1">
    <source>
        <dbReference type="SAM" id="Phobius"/>
    </source>
</evidence>
<organism evidence="2 3">
    <name type="scientific">Lonchura striata</name>
    <name type="common">white-rumped munia</name>
    <dbReference type="NCBI Taxonomy" id="40157"/>
    <lineage>
        <taxon>Eukaryota</taxon>
        <taxon>Metazoa</taxon>
        <taxon>Chordata</taxon>
        <taxon>Craniata</taxon>
        <taxon>Vertebrata</taxon>
        <taxon>Euteleostomi</taxon>
        <taxon>Archelosauria</taxon>
        <taxon>Archosauria</taxon>
        <taxon>Dinosauria</taxon>
        <taxon>Saurischia</taxon>
        <taxon>Theropoda</taxon>
        <taxon>Coelurosauria</taxon>
        <taxon>Aves</taxon>
        <taxon>Neognathae</taxon>
        <taxon>Neoaves</taxon>
        <taxon>Telluraves</taxon>
        <taxon>Australaves</taxon>
        <taxon>Passeriformes</taxon>
        <taxon>Passeroidea</taxon>
        <taxon>Estrildidae</taxon>
        <taxon>Estrildinae</taxon>
        <taxon>Lonchura</taxon>
    </lineage>
</organism>
<evidence type="ECO:0000313" key="2">
    <source>
        <dbReference type="EMBL" id="OWK61529.1"/>
    </source>
</evidence>
<keyword evidence="1" id="KW-0472">Membrane</keyword>
<accession>A0A218V6G8</accession>
<protein>
    <submittedName>
        <fullName evidence="2">Uncharacterized protein</fullName>
    </submittedName>
</protein>
<proteinExistence type="predicted"/>
<dbReference type="EMBL" id="MUZQ01000040">
    <property type="protein sequence ID" value="OWK61529.1"/>
    <property type="molecule type" value="Genomic_DNA"/>
</dbReference>
<keyword evidence="1" id="KW-0812">Transmembrane</keyword>
<evidence type="ECO:0000313" key="3">
    <source>
        <dbReference type="Proteomes" id="UP000197619"/>
    </source>
</evidence>
<feature type="transmembrane region" description="Helical" evidence="1">
    <location>
        <begin position="15"/>
        <end position="37"/>
    </location>
</feature>
<dbReference type="Proteomes" id="UP000197619">
    <property type="component" value="Unassembled WGS sequence"/>
</dbReference>
<keyword evidence="3" id="KW-1185">Reference proteome</keyword>
<dbReference type="AlphaFoldDB" id="A0A218V6G8"/>